<dbReference type="InterPro" id="IPR019819">
    <property type="entry name" value="Carboxylesterase_B_CS"/>
</dbReference>
<name>K7ACH6_9ALTE</name>
<keyword evidence="6" id="KW-1185">Reference proteome</keyword>
<dbReference type="STRING" id="1129794.C427_4315"/>
<evidence type="ECO:0000259" key="4">
    <source>
        <dbReference type="Pfam" id="PF00135"/>
    </source>
</evidence>
<dbReference type="Proteomes" id="UP000011864">
    <property type="component" value="Chromosome"/>
</dbReference>
<dbReference type="PANTHER" id="PTHR43918:SF4">
    <property type="entry name" value="CARBOXYLIC ESTER HYDROLASE"/>
    <property type="match status" value="1"/>
</dbReference>
<gene>
    <name evidence="5" type="ORF">C427_4315</name>
</gene>
<organism evidence="5 6">
    <name type="scientific">Paraglaciecola psychrophila 170</name>
    <dbReference type="NCBI Taxonomy" id="1129794"/>
    <lineage>
        <taxon>Bacteria</taxon>
        <taxon>Pseudomonadati</taxon>
        <taxon>Pseudomonadota</taxon>
        <taxon>Gammaproteobacteria</taxon>
        <taxon>Alteromonadales</taxon>
        <taxon>Alteromonadaceae</taxon>
        <taxon>Paraglaciecola</taxon>
    </lineage>
</organism>
<dbReference type="Gene3D" id="3.40.50.1820">
    <property type="entry name" value="alpha/beta hydrolase"/>
    <property type="match status" value="1"/>
</dbReference>
<dbReference type="KEGG" id="gps:C427_4315"/>
<dbReference type="EMBL" id="CP003837">
    <property type="protein sequence ID" value="AGH46417.1"/>
    <property type="molecule type" value="Genomic_DNA"/>
</dbReference>
<evidence type="ECO:0000313" key="5">
    <source>
        <dbReference type="EMBL" id="AGH46417.1"/>
    </source>
</evidence>
<dbReference type="HOGENOM" id="CLU_006586_13_0_6"/>
<comment type="similarity">
    <text evidence="1 3">Belongs to the type-B carboxylesterase/lipase family.</text>
</comment>
<evidence type="ECO:0000256" key="1">
    <source>
        <dbReference type="ARBA" id="ARBA00005964"/>
    </source>
</evidence>
<dbReference type="InterPro" id="IPR029058">
    <property type="entry name" value="AB_hydrolase_fold"/>
</dbReference>
<dbReference type="PATRIC" id="fig|1129794.4.peg.4294"/>
<accession>K7ACH6</accession>
<dbReference type="Pfam" id="PF00135">
    <property type="entry name" value="COesterase"/>
    <property type="match status" value="1"/>
</dbReference>
<dbReference type="InterPro" id="IPR002018">
    <property type="entry name" value="CarbesteraseB"/>
</dbReference>
<protein>
    <recommendedName>
        <fullName evidence="3">Carboxylic ester hydrolase</fullName>
        <ecNumber evidence="3">3.1.1.-</ecNumber>
    </recommendedName>
</protein>
<reference evidence="5 6" key="1">
    <citation type="journal article" date="2013" name="Genome Announc.">
        <title>Complete Genome Sequence of Glaciecola psychrophila Strain 170T.</title>
        <authorList>
            <person name="Yin J."/>
            <person name="Chen J."/>
            <person name="Liu G."/>
            <person name="Yu Y."/>
            <person name="Song L."/>
            <person name="Wang X."/>
            <person name="Qu X."/>
        </authorList>
    </citation>
    <scope>NUCLEOTIDE SEQUENCE [LARGE SCALE GENOMIC DNA]</scope>
    <source>
        <strain evidence="5 6">170</strain>
    </source>
</reference>
<dbReference type="InterPro" id="IPR019826">
    <property type="entry name" value="Carboxylesterase_B_AS"/>
</dbReference>
<dbReference type="ESTHER" id="9alte-k7ach6">
    <property type="family name" value="Carb_B_Bacteria"/>
</dbReference>
<dbReference type="OrthoDB" id="9775851at2"/>
<keyword evidence="3" id="KW-0732">Signal</keyword>
<dbReference type="EC" id="3.1.1.-" evidence="3"/>
<dbReference type="SUPFAM" id="SSF53474">
    <property type="entry name" value="alpha/beta-Hydrolases"/>
    <property type="match status" value="1"/>
</dbReference>
<evidence type="ECO:0000313" key="6">
    <source>
        <dbReference type="Proteomes" id="UP000011864"/>
    </source>
</evidence>
<sequence length="527" mass="59094">MLFIKTFFLMVLLLEPHYLSAKTNDGFRPEVRANGEIIVGEYSKSTAGVTVFRGIPFAAPPINERRWEAPQKHSPRAGKQESINFAPACFQDDYNTQWYQKVGKAFGVSAEQFTQPEYSEDCLYLNIWKPAVDKDKKLPVMVWIHGGSNKGGWSYEKNYIGDKLATRGEVIVVSIAYRLGVFGFFSHPELANSAAPANFGLLDQIAALKWIKQNITEFGGDNTNITVFGESAGAANIGNLMLSPLAEGLFQRAISQSGGFQLWRDVSLSEQQTLGAKLSHALGSNNNSLLKLKSRSAEDIFTEAKKLFPNYAYGAVIDGKVLPDSTMNLLFEDRINVDLLIGSNQDEWLMYLDDSPIALEQTISSYPKNIQDVLFARASQENSIIRGHDQVSTMIDMVCPAYEYAKQVTKSTKNAYIYRFQRVRHNDGGKQLQAYHGAEIPYVFDSHDDWFASDNDDHTLTTAMVTYWTNFAKNGDPNNLNNPELPQWPIFNEHTPMVQVLSEKISAKAATDFKICQKISPYLIQKP</sequence>
<dbReference type="AlphaFoldDB" id="K7ACH6"/>
<dbReference type="PANTHER" id="PTHR43918">
    <property type="entry name" value="ACETYLCHOLINESTERASE"/>
    <property type="match status" value="1"/>
</dbReference>
<dbReference type="PROSITE" id="PS00122">
    <property type="entry name" value="CARBOXYLESTERASE_B_1"/>
    <property type="match status" value="1"/>
</dbReference>
<dbReference type="eggNOG" id="COG2272">
    <property type="taxonomic scope" value="Bacteria"/>
</dbReference>
<dbReference type="PROSITE" id="PS00941">
    <property type="entry name" value="CARBOXYLESTERASE_B_2"/>
    <property type="match status" value="1"/>
</dbReference>
<evidence type="ECO:0000256" key="2">
    <source>
        <dbReference type="ARBA" id="ARBA00022801"/>
    </source>
</evidence>
<dbReference type="GO" id="GO:0052689">
    <property type="term" value="F:carboxylic ester hydrolase activity"/>
    <property type="evidence" value="ECO:0007669"/>
    <property type="project" value="TreeGrafter"/>
</dbReference>
<dbReference type="InterPro" id="IPR050654">
    <property type="entry name" value="AChE-related_enzymes"/>
</dbReference>
<feature type="signal peptide" evidence="3">
    <location>
        <begin position="1"/>
        <end position="21"/>
    </location>
</feature>
<dbReference type="RefSeq" id="WP_007639296.1">
    <property type="nucleotide sequence ID" value="NC_020514.1"/>
</dbReference>
<evidence type="ECO:0000256" key="3">
    <source>
        <dbReference type="RuleBase" id="RU361235"/>
    </source>
</evidence>
<keyword evidence="2 3" id="KW-0378">Hydrolase</keyword>
<feature type="chain" id="PRO_5005138169" description="Carboxylic ester hydrolase" evidence="3">
    <location>
        <begin position="22"/>
        <end position="527"/>
    </location>
</feature>
<feature type="domain" description="Carboxylesterase type B" evidence="4">
    <location>
        <begin position="35"/>
        <end position="503"/>
    </location>
</feature>
<proteinExistence type="inferred from homology"/>